<name>A0A0K1QBS5_9BACT</name>
<proteinExistence type="predicted"/>
<feature type="region of interest" description="Disordered" evidence="1">
    <location>
        <begin position="125"/>
        <end position="148"/>
    </location>
</feature>
<dbReference type="KEGG" id="llu:AKJ09_09851"/>
<protein>
    <submittedName>
        <fullName evidence="2">Uncharacterized protein</fullName>
    </submittedName>
</protein>
<dbReference type="AlphaFoldDB" id="A0A0K1QBS5"/>
<keyword evidence="3" id="KW-1185">Reference proteome</keyword>
<dbReference type="RefSeq" id="WP_146653994.1">
    <property type="nucleotide sequence ID" value="NZ_CP012333.1"/>
</dbReference>
<sequence>MPLANSYLDVDGLKAYGLAPDALVDGAHLPPSPPALRAAWRTFVEARLRYWTSEINAKLTKRYAVSLKEPFVETVLGWLAALVTPDLYRKRGWDPSDAQASDLIEQADKVAEKLQEAADAKDGLYELPLRQDTSESGVEKGGPLFYSEADPYTWTDVQAEAIRGR</sequence>
<reference evidence="2 3" key="1">
    <citation type="submission" date="2015-08" db="EMBL/GenBank/DDBJ databases">
        <authorList>
            <person name="Babu N.S."/>
            <person name="Beckwith C.J."/>
            <person name="Beseler K.G."/>
            <person name="Brison A."/>
            <person name="Carone J.V."/>
            <person name="Caskin T.P."/>
            <person name="Diamond M."/>
            <person name="Durham M.E."/>
            <person name="Foxe J.M."/>
            <person name="Go M."/>
            <person name="Henderson B.A."/>
            <person name="Jones I.B."/>
            <person name="McGettigan J.A."/>
            <person name="Micheletti S.J."/>
            <person name="Nasrallah M.E."/>
            <person name="Ortiz D."/>
            <person name="Piller C.R."/>
            <person name="Privatt S.R."/>
            <person name="Schneider S.L."/>
            <person name="Sharp S."/>
            <person name="Smith T.C."/>
            <person name="Stanton J.D."/>
            <person name="Ullery H.E."/>
            <person name="Wilson R.J."/>
            <person name="Serrano M.G."/>
            <person name="Buck G."/>
            <person name="Lee V."/>
            <person name="Wang Y."/>
            <person name="Carvalho R."/>
            <person name="Voegtly L."/>
            <person name="Shi R."/>
            <person name="Duckworth R."/>
            <person name="Johnson A."/>
            <person name="Loviza R."/>
            <person name="Walstead R."/>
            <person name="Shah Z."/>
            <person name="Kiflezghi M."/>
            <person name="Wade K."/>
            <person name="Ball S.L."/>
            <person name="Bradley K.W."/>
            <person name="Asai D.J."/>
            <person name="Bowman C.A."/>
            <person name="Russell D.A."/>
            <person name="Pope W.H."/>
            <person name="Jacobs-Sera D."/>
            <person name="Hendrix R.W."/>
            <person name="Hatfull G.F."/>
        </authorList>
    </citation>
    <scope>NUCLEOTIDE SEQUENCE [LARGE SCALE GENOMIC DNA]</scope>
    <source>
        <strain evidence="2 3">DSM 27648</strain>
    </source>
</reference>
<gene>
    <name evidence="2" type="ORF">AKJ09_09851</name>
</gene>
<dbReference type="Proteomes" id="UP000064967">
    <property type="component" value="Chromosome"/>
</dbReference>
<evidence type="ECO:0000313" key="2">
    <source>
        <dbReference type="EMBL" id="AKV03188.1"/>
    </source>
</evidence>
<dbReference type="OrthoDB" id="5511888at2"/>
<dbReference type="EMBL" id="CP012333">
    <property type="protein sequence ID" value="AKV03188.1"/>
    <property type="molecule type" value="Genomic_DNA"/>
</dbReference>
<evidence type="ECO:0000313" key="3">
    <source>
        <dbReference type="Proteomes" id="UP000064967"/>
    </source>
</evidence>
<evidence type="ECO:0000256" key="1">
    <source>
        <dbReference type="SAM" id="MobiDB-lite"/>
    </source>
</evidence>
<dbReference type="STRING" id="1391654.AKJ09_09851"/>
<accession>A0A0K1QBS5</accession>
<organism evidence="2 3">
    <name type="scientific">Labilithrix luteola</name>
    <dbReference type="NCBI Taxonomy" id="1391654"/>
    <lineage>
        <taxon>Bacteria</taxon>
        <taxon>Pseudomonadati</taxon>
        <taxon>Myxococcota</taxon>
        <taxon>Polyangia</taxon>
        <taxon>Polyangiales</taxon>
        <taxon>Labilitrichaceae</taxon>
        <taxon>Labilithrix</taxon>
    </lineage>
</organism>